<evidence type="ECO:0000313" key="1">
    <source>
        <dbReference type="EMBL" id="SLM24905.1"/>
    </source>
</evidence>
<proteinExistence type="predicted"/>
<accession>A0A1W1GZY7</accession>
<name>A0A1W1GZY7_9GAMM</name>
<dbReference type="Proteomes" id="UP000191133">
    <property type="component" value="Unassembled WGS sequence"/>
</dbReference>
<dbReference type="EMBL" id="FWEU01000003">
    <property type="protein sequence ID" value="SLM24905.1"/>
    <property type="molecule type" value="Genomic_DNA"/>
</dbReference>
<gene>
    <name evidence="1" type="ORF">SAMN04488690_2633</name>
</gene>
<evidence type="ECO:0000313" key="2">
    <source>
        <dbReference type="Proteomes" id="UP000191133"/>
    </source>
</evidence>
<organism evidence="1 2">
    <name type="scientific">Stenotrophomonas indicatrix</name>
    <dbReference type="NCBI Taxonomy" id="2045451"/>
    <lineage>
        <taxon>Bacteria</taxon>
        <taxon>Pseudomonadati</taxon>
        <taxon>Pseudomonadota</taxon>
        <taxon>Gammaproteobacteria</taxon>
        <taxon>Lysobacterales</taxon>
        <taxon>Lysobacteraceae</taxon>
        <taxon>Stenotrophomonas</taxon>
    </lineage>
</organism>
<reference evidence="2" key="1">
    <citation type="submission" date="2016-10" db="EMBL/GenBank/DDBJ databases">
        <authorList>
            <person name="Varghese N."/>
            <person name="Submissions S."/>
        </authorList>
    </citation>
    <scope>NUCLEOTIDE SEQUENCE [LARGE SCALE GENOMIC DNA]</scope>
    <source>
        <strain evidence="2">92MFCol6.1</strain>
    </source>
</reference>
<sequence length="200" mass="22396">MGRRRKDWPDDDHFDRHFKTLPPAPPTFEQEWGYVAATFGLAGDPVTDEMCGIPLDADELEYVEAKLDRARQLHRSGEIEAAWYHLGCAKAAVAHKNGFMEGRYQSSDLAGATRVAAQYGKQGSQKKKAVNREKREALAHLLLAQHKEEPFKIQRQLKAAAAKLGPGGGDKISDDAWGLRLIKETSLSDLYQSLSRRRKP</sequence>
<protein>
    <submittedName>
        <fullName evidence="1">Uncharacterized protein</fullName>
    </submittedName>
</protein>
<dbReference type="AlphaFoldDB" id="A0A1W1GZY7"/>